<reference evidence="2" key="1">
    <citation type="submission" date="2025-08" db="UniProtKB">
        <authorList>
            <consortium name="Ensembl"/>
        </authorList>
    </citation>
    <scope>IDENTIFICATION</scope>
</reference>
<accession>A0A2K6AP24</accession>
<evidence type="ECO:0000256" key="1">
    <source>
        <dbReference type="SAM" id="MobiDB-lite"/>
    </source>
</evidence>
<dbReference type="OMA" id="LWNYRSG"/>
<dbReference type="Proteomes" id="UP000233120">
    <property type="component" value="Unassembled WGS sequence"/>
</dbReference>
<organism evidence="2 3">
    <name type="scientific">Macaca nemestrina</name>
    <name type="common">Pig-tailed macaque</name>
    <dbReference type="NCBI Taxonomy" id="9545"/>
    <lineage>
        <taxon>Eukaryota</taxon>
        <taxon>Metazoa</taxon>
        <taxon>Chordata</taxon>
        <taxon>Craniata</taxon>
        <taxon>Vertebrata</taxon>
        <taxon>Euteleostomi</taxon>
        <taxon>Mammalia</taxon>
        <taxon>Eutheria</taxon>
        <taxon>Euarchontoglires</taxon>
        <taxon>Primates</taxon>
        <taxon>Haplorrhini</taxon>
        <taxon>Catarrhini</taxon>
        <taxon>Cercopithecidae</taxon>
        <taxon>Cercopithecinae</taxon>
        <taxon>Macaca</taxon>
    </lineage>
</organism>
<feature type="region of interest" description="Disordered" evidence="1">
    <location>
        <begin position="216"/>
        <end position="243"/>
    </location>
</feature>
<evidence type="ECO:0000313" key="2">
    <source>
        <dbReference type="Ensembl" id="ENSMNEP00000000897.1"/>
    </source>
</evidence>
<protein>
    <submittedName>
        <fullName evidence="2">Uncharacterized protein</fullName>
    </submittedName>
</protein>
<proteinExistence type="predicted"/>
<dbReference type="AlphaFoldDB" id="A0A2K6AP24"/>
<keyword evidence="3" id="KW-1185">Reference proteome</keyword>
<dbReference type="GeneTree" id="ENSGT00910000146886"/>
<dbReference type="Bgee" id="ENSMNEG00000004372">
    <property type="expression patterns" value="Expressed in thymus and 3 other cell types or tissues"/>
</dbReference>
<reference evidence="2" key="2">
    <citation type="submission" date="2025-09" db="UniProtKB">
        <authorList>
            <consortium name="Ensembl"/>
        </authorList>
    </citation>
    <scope>IDENTIFICATION</scope>
</reference>
<sequence length="243" mass="26799">MERRPSLVGNYQGGGRRQFLCPGLRTPSSGEVVKSVFWRPLLGKLWNYRSGPWEVLSSIPLPRPTPTQSCPLCFSLASLVLCFPASSQPHLPSEDSVTWTYRRWFCVSALGSSPSWARVLGALSMWRPVLWGGRPQWRLSEAWSLPRALLGAATEAKKAVLLVLALLEVVLKSGPADGRKETASDAGLPGPEQSVCNDWKSFFLWPPWGSLRCGHKSLPTPLHPSPPEQKVLTLQPVRKNPSA</sequence>
<evidence type="ECO:0000313" key="3">
    <source>
        <dbReference type="Proteomes" id="UP000233120"/>
    </source>
</evidence>
<dbReference type="Ensembl" id="ENSMNET00000004712.1">
    <property type="protein sequence ID" value="ENSMNEP00000000897.1"/>
    <property type="gene ID" value="ENSMNEG00000004372.1"/>
</dbReference>
<name>A0A2K6AP24_MACNE</name>